<evidence type="ECO:0000256" key="1">
    <source>
        <dbReference type="ARBA" id="ARBA00022679"/>
    </source>
</evidence>
<dbReference type="Gene3D" id="3.40.50.300">
    <property type="entry name" value="P-loop containing nucleotide triphosphate hydrolases"/>
    <property type="match status" value="1"/>
</dbReference>
<organism evidence="2">
    <name type="scientific">uncultured Desulfobacteraceae bacterium</name>
    <dbReference type="NCBI Taxonomy" id="218296"/>
    <lineage>
        <taxon>Bacteria</taxon>
        <taxon>Pseudomonadati</taxon>
        <taxon>Thermodesulfobacteriota</taxon>
        <taxon>Desulfobacteria</taxon>
        <taxon>Desulfobacterales</taxon>
        <taxon>Desulfobacteraceae</taxon>
        <taxon>environmental samples</taxon>
    </lineage>
</organism>
<evidence type="ECO:0000313" key="2">
    <source>
        <dbReference type="EMBL" id="VEN74638.1"/>
    </source>
</evidence>
<name>A0A484HK90_9BACT</name>
<dbReference type="InterPro" id="IPR027417">
    <property type="entry name" value="P-loop_NTPase"/>
</dbReference>
<dbReference type="InterPro" id="IPR026634">
    <property type="entry name" value="TPST-like"/>
</dbReference>
<protein>
    <recommendedName>
        <fullName evidence="3">Sulfotransferase</fullName>
    </recommendedName>
</protein>
<proteinExistence type="predicted"/>
<accession>A0A484HK90</accession>
<dbReference type="Pfam" id="PF13469">
    <property type="entry name" value="Sulfotransfer_3"/>
    <property type="match status" value="1"/>
</dbReference>
<dbReference type="PROSITE" id="PS51257">
    <property type="entry name" value="PROKAR_LIPOPROTEIN"/>
    <property type="match status" value="1"/>
</dbReference>
<dbReference type="PANTHER" id="PTHR12788:SF8">
    <property type="entry name" value="PROTEIN-TYROSINE SULFOTRANSFERASE"/>
    <property type="match status" value="1"/>
</dbReference>
<gene>
    <name evidence="2" type="ORF">EPICR_40223</name>
</gene>
<dbReference type="EMBL" id="CAACVI010000034">
    <property type="protein sequence ID" value="VEN74638.1"/>
    <property type="molecule type" value="Genomic_DNA"/>
</dbReference>
<keyword evidence="1" id="KW-0808">Transferase</keyword>
<evidence type="ECO:0008006" key="3">
    <source>
        <dbReference type="Google" id="ProtNLM"/>
    </source>
</evidence>
<dbReference type="PANTHER" id="PTHR12788">
    <property type="entry name" value="PROTEIN-TYROSINE SULFOTRANSFERASE 2"/>
    <property type="match status" value="1"/>
</dbReference>
<sequence length="280" mass="32188">MLKPFDGIHFFLMFIGCPYSGHSLIGSLLDAHPHMIIAHEYNLLAKLEKSGGDNAVEDVFRGLYKNSRSHKGKRIQTGYDYTVPHQFQGAHRDPLRVIGDKKGGDTTLKFIENHGAALKIFDAFKAKIKIPVKLIHVTRNPYDNISAMALHAYAKRKKTNYSQLPFDPDNPLRDRGLLNEKTDRYFQHAKKNMDLLKSGMGDGYTLRSENFIKNPEKELKKICSFLGQPADEGYLEDCASIVYDKPHKSRFRVRWTQEMIKKTALCIEEYDFLSGRRYDE</sequence>
<dbReference type="SUPFAM" id="SSF52540">
    <property type="entry name" value="P-loop containing nucleoside triphosphate hydrolases"/>
    <property type="match status" value="1"/>
</dbReference>
<dbReference type="AlphaFoldDB" id="A0A484HK90"/>
<reference evidence="2" key="1">
    <citation type="submission" date="2019-01" db="EMBL/GenBank/DDBJ databases">
        <authorList>
            <consortium name="Genoscope - CEA"/>
            <person name="William W."/>
        </authorList>
    </citation>
    <scope>NUCLEOTIDE SEQUENCE</scope>
    <source>
        <strain evidence="2">CR-1</strain>
    </source>
</reference>
<dbReference type="GO" id="GO:0008476">
    <property type="term" value="F:protein-tyrosine sulfotransferase activity"/>
    <property type="evidence" value="ECO:0007669"/>
    <property type="project" value="InterPro"/>
</dbReference>